<dbReference type="PROSITE" id="PS51257">
    <property type="entry name" value="PROKAR_LIPOPROTEIN"/>
    <property type="match status" value="1"/>
</dbReference>
<keyword evidence="1" id="KW-0732">Signal</keyword>
<comment type="caution">
    <text evidence="4">The sequence shown here is derived from an EMBL/GenBank/DDBJ whole genome shotgun (WGS) entry which is preliminary data.</text>
</comment>
<dbReference type="InterPro" id="IPR055797">
    <property type="entry name" value="DUF7373"/>
</dbReference>
<reference evidence="4 5" key="1">
    <citation type="submission" date="2021-01" db="EMBL/GenBank/DDBJ databases">
        <title>WGS of actinomycetes isolated from Thailand.</title>
        <authorList>
            <person name="Thawai C."/>
        </authorList>
    </citation>
    <scope>NUCLEOTIDE SEQUENCE [LARGE SCALE GENOMIC DNA]</scope>
    <source>
        <strain evidence="4 5">LPG 2</strain>
    </source>
</reference>
<evidence type="ECO:0000259" key="2">
    <source>
        <dbReference type="Pfam" id="PF24088"/>
    </source>
</evidence>
<evidence type="ECO:0000313" key="5">
    <source>
        <dbReference type="Proteomes" id="UP000602198"/>
    </source>
</evidence>
<dbReference type="Pfam" id="PF24092">
    <property type="entry name" value="DUF7373_C"/>
    <property type="match status" value="1"/>
</dbReference>
<dbReference type="Pfam" id="PF24088">
    <property type="entry name" value="DUF7373"/>
    <property type="match status" value="1"/>
</dbReference>
<organism evidence="4 5">
    <name type="scientific">Nocardia acididurans</name>
    <dbReference type="NCBI Taxonomy" id="2802282"/>
    <lineage>
        <taxon>Bacteria</taxon>
        <taxon>Bacillati</taxon>
        <taxon>Actinomycetota</taxon>
        <taxon>Actinomycetes</taxon>
        <taxon>Mycobacteriales</taxon>
        <taxon>Nocardiaceae</taxon>
        <taxon>Nocardia</taxon>
    </lineage>
</organism>
<feature type="signal peptide" evidence="1">
    <location>
        <begin position="1"/>
        <end position="23"/>
    </location>
</feature>
<accession>A0ABS1M4Y5</accession>
<dbReference type="Proteomes" id="UP000602198">
    <property type="component" value="Unassembled WGS sequence"/>
</dbReference>
<keyword evidence="5" id="KW-1185">Reference proteome</keyword>
<evidence type="ECO:0000259" key="3">
    <source>
        <dbReference type="Pfam" id="PF24092"/>
    </source>
</evidence>
<sequence>MVRTARKPLFVACLSITALLASACMEISGNPVAGEIDVRKLEVGQYKVSKFSYNQNAGNSAALLEGFRMSEAVVPTVRIDSSLTYGRGGRATVDTADATDAGLADVSKPVLDRNKMITAFIASGTDKIPLSGGKSEPGATTITNMVLRFPDSQTAKTAARELEDADFNVAADINKKVPLSQYPDAYVHWRPGVPNMGTFMAYKDFVISLLIERPTADEQDLLSWVRKTLDAQVPLLDKFVPTPESKLSSLQVDPDDLLARVVVKDRPKNGTTTPDPTAFAVYGPTKIIHNANNESDIEKAVTASGADAIAYSDYSTVIRTRDDAGAQTMLSALVADESDHYDTIAAPNDLPGAKCVQLNSKGDTEIEYKNRCYVAYKRFIGVVSSDSEADVRQKIAAEYALLANSM</sequence>
<evidence type="ECO:0000256" key="1">
    <source>
        <dbReference type="SAM" id="SignalP"/>
    </source>
</evidence>
<dbReference type="EMBL" id="JAERRJ010000004">
    <property type="protein sequence ID" value="MBL1075120.1"/>
    <property type="molecule type" value="Genomic_DNA"/>
</dbReference>
<protein>
    <submittedName>
        <fullName evidence="4">Uncharacterized protein</fullName>
    </submittedName>
</protein>
<feature type="domain" description="DUF7373" evidence="2">
    <location>
        <begin position="54"/>
        <end position="251"/>
    </location>
</feature>
<evidence type="ECO:0000313" key="4">
    <source>
        <dbReference type="EMBL" id="MBL1075120.1"/>
    </source>
</evidence>
<dbReference type="RefSeq" id="WP_201946811.1">
    <property type="nucleotide sequence ID" value="NZ_JAERRJ010000004.1"/>
</dbReference>
<dbReference type="InterPro" id="IPR056463">
    <property type="entry name" value="DUF7373_C"/>
</dbReference>
<name>A0ABS1M4Y5_9NOCA</name>
<feature type="domain" description="DUF7373" evidence="3">
    <location>
        <begin position="257"/>
        <end position="405"/>
    </location>
</feature>
<proteinExistence type="predicted"/>
<feature type="chain" id="PRO_5046345575" evidence="1">
    <location>
        <begin position="24"/>
        <end position="406"/>
    </location>
</feature>
<gene>
    <name evidence="4" type="ORF">JK358_12025</name>
</gene>